<dbReference type="Proteomes" id="UP001329825">
    <property type="component" value="Chromosome 5"/>
</dbReference>
<feature type="compositionally biased region" description="Polar residues" evidence="1">
    <location>
        <begin position="399"/>
        <end position="421"/>
    </location>
</feature>
<gene>
    <name evidence="2" type="ORF">IL334_003894</name>
</gene>
<organism evidence="2 3">
    <name type="scientific">Kwoniella shivajii</name>
    <dbReference type="NCBI Taxonomy" id="564305"/>
    <lineage>
        <taxon>Eukaryota</taxon>
        <taxon>Fungi</taxon>
        <taxon>Dikarya</taxon>
        <taxon>Basidiomycota</taxon>
        <taxon>Agaricomycotina</taxon>
        <taxon>Tremellomycetes</taxon>
        <taxon>Tremellales</taxon>
        <taxon>Cryptococcaceae</taxon>
        <taxon>Kwoniella</taxon>
    </lineage>
</organism>
<feature type="region of interest" description="Disordered" evidence="1">
    <location>
        <begin position="528"/>
        <end position="556"/>
    </location>
</feature>
<proteinExistence type="predicted"/>
<evidence type="ECO:0000256" key="1">
    <source>
        <dbReference type="SAM" id="MobiDB-lite"/>
    </source>
</evidence>
<feature type="compositionally biased region" description="Polar residues" evidence="1">
    <location>
        <begin position="218"/>
        <end position="257"/>
    </location>
</feature>
<sequence>MLGYYALSSRRKSSSHKDGSNPPSPNLPLRSTTNRSGSPISPASPSSPSKKTSTDNLGSPFSITNPIYPYQPNNHHTRQGSAYGLSENDHDMMTSGGSRSLLVARDFGLPGSAKQIDESTRKGKGKSKFAREYPMGNDEEQKELSNISSESFNLLPGDDDSLPKSPIDLPAKRRESLPHTHLNANSKSRINAFDDPSLIPPSSIHDKYVSKHILPITTASSPTSENTRPTFARSSSAPGQHSTALLPSAIPSSTSTAGEKKEESNQPIFEIFNANLSTSGLDMSKKLRGYLEIVLKGQDEVGKMHLNLEGLGMGERNIWEVDTHKTEPKDGKDVKSQVEEREKGIEEIMKRLDTISDTLRNYHKLGTPKLTFPRHQTHAQIPTQTSASHPSDSQEDPRTPTTPSSGLGRSATVANPSSPENTSHRQRAPTMVRSNTVTGDLSPISIIKDRPTPISPLVNTIRPSPDDEDVRKGSDLPPERLDDVPSPSPPYQGGKRVPLNLDIDEASSLGFAGHMHDHDHLNHRHHWFGESPENKSGKRERKITDSPVEMNFKARW</sequence>
<evidence type="ECO:0000313" key="3">
    <source>
        <dbReference type="Proteomes" id="UP001329825"/>
    </source>
</evidence>
<reference evidence="2 3" key="1">
    <citation type="submission" date="2024-01" db="EMBL/GenBank/DDBJ databases">
        <title>Comparative genomics of Cryptococcus and Kwoniella reveals pathogenesis evolution and contrasting modes of karyotype evolution via chromosome fusion or intercentromeric recombination.</title>
        <authorList>
            <person name="Coelho M.A."/>
            <person name="David-Palma M."/>
            <person name="Shea T."/>
            <person name="Bowers K."/>
            <person name="McGinley-Smith S."/>
            <person name="Mohammad A.W."/>
            <person name="Gnirke A."/>
            <person name="Yurkov A.M."/>
            <person name="Nowrousian M."/>
            <person name="Sun S."/>
            <person name="Cuomo C.A."/>
            <person name="Heitman J."/>
        </authorList>
    </citation>
    <scope>NUCLEOTIDE SEQUENCE [LARGE SCALE GENOMIC DNA]</scope>
    <source>
        <strain evidence="2">CBS 11374</strain>
    </source>
</reference>
<accession>A0ABZ1D058</accession>
<feature type="region of interest" description="Disordered" evidence="1">
    <location>
        <begin position="218"/>
        <end position="264"/>
    </location>
</feature>
<dbReference type="GeneID" id="87956025"/>
<dbReference type="EMBL" id="CP141885">
    <property type="protein sequence ID" value="WRT66929.1"/>
    <property type="molecule type" value="Genomic_DNA"/>
</dbReference>
<feature type="compositionally biased region" description="Polar residues" evidence="1">
    <location>
        <begin position="50"/>
        <end position="65"/>
    </location>
</feature>
<dbReference type="RefSeq" id="XP_062791669.1">
    <property type="nucleotide sequence ID" value="XM_062935618.1"/>
</dbReference>
<feature type="compositionally biased region" description="Polar residues" evidence="1">
    <location>
        <begin position="378"/>
        <end position="391"/>
    </location>
</feature>
<protein>
    <submittedName>
        <fullName evidence="2">Uncharacterized protein</fullName>
    </submittedName>
</protein>
<feature type="region of interest" description="Disordered" evidence="1">
    <location>
        <begin position="367"/>
        <end position="494"/>
    </location>
</feature>
<name>A0ABZ1D058_9TREE</name>
<feature type="compositionally biased region" description="Low complexity" evidence="1">
    <location>
        <begin position="36"/>
        <end position="49"/>
    </location>
</feature>
<keyword evidence="3" id="KW-1185">Reference proteome</keyword>
<feature type="region of interest" description="Disordered" evidence="1">
    <location>
        <begin position="112"/>
        <end position="140"/>
    </location>
</feature>
<evidence type="ECO:0000313" key="2">
    <source>
        <dbReference type="EMBL" id="WRT66929.1"/>
    </source>
</evidence>
<feature type="compositionally biased region" description="Basic and acidic residues" evidence="1">
    <location>
        <begin position="469"/>
        <end position="483"/>
    </location>
</feature>
<feature type="region of interest" description="Disordered" evidence="1">
    <location>
        <begin position="1"/>
        <end position="88"/>
    </location>
</feature>